<proteinExistence type="predicted"/>
<gene>
    <name evidence="1" type="ORF">FA13DRAFT_1739708</name>
</gene>
<dbReference type="AlphaFoldDB" id="A0A4Y7SPF7"/>
<sequence length="126" mass="14341">AHAPQQAGFPDLLSVPPSLDCLLTSETTPRTKCSEVVSRVELAQKLISRIDEFLNVFSHGYPCFSRRVRRGHRQQYYTNTRLGIIFASGDCNGTITQLYDGENISRVLKRLCLYLDIEPLELVQRK</sequence>
<protein>
    <submittedName>
        <fullName evidence="1">Uncharacterized protein</fullName>
    </submittedName>
</protein>
<dbReference type="EMBL" id="QPFP01000074">
    <property type="protein sequence ID" value="TEB23735.1"/>
    <property type="molecule type" value="Genomic_DNA"/>
</dbReference>
<evidence type="ECO:0000313" key="2">
    <source>
        <dbReference type="Proteomes" id="UP000298030"/>
    </source>
</evidence>
<accession>A0A4Y7SPF7</accession>
<organism evidence="1 2">
    <name type="scientific">Coprinellus micaceus</name>
    <name type="common">Glistening ink-cap mushroom</name>
    <name type="synonym">Coprinus micaceus</name>
    <dbReference type="NCBI Taxonomy" id="71717"/>
    <lineage>
        <taxon>Eukaryota</taxon>
        <taxon>Fungi</taxon>
        <taxon>Dikarya</taxon>
        <taxon>Basidiomycota</taxon>
        <taxon>Agaricomycotina</taxon>
        <taxon>Agaricomycetes</taxon>
        <taxon>Agaricomycetidae</taxon>
        <taxon>Agaricales</taxon>
        <taxon>Agaricineae</taxon>
        <taxon>Psathyrellaceae</taxon>
        <taxon>Coprinellus</taxon>
    </lineage>
</organism>
<evidence type="ECO:0000313" key="1">
    <source>
        <dbReference type="EMBL" id="TEB23735.1"/>
    </source>
</evidence>
<name>A0A4Y7SPF7_COPMI</name>
<keyword evidence="2" id="KW-1185">Reference proteome</keyword>
<dbReference type="Proteomes" id="UP000298030">
    <property type="component" value="Unassembled WGS sequence"/>
</dbReference>
<feature type="non-terminal residue" evidence="1">
    <location>
        <position position="1"/>
    </location>
</feature>
<reference evidence="1 2" key="1">
    <citation type="journal article" date="2019" name="Nat. Ecol. Evol.">
        <title>Megaphylogeny resolves global patterns of mushroom evolution.</title>
        <authorList>
            <person name="Varga T."/>
            <person name="Krizsan K."/>
            <person name="Foldi C."/>
            <person name="Dima B."/>
            <person name="Sanchez-Garcia M."/>
            <person name="Sanchez-Ramirez S."/>
            <person name="Szollosi G.J."/>
            <person name="Szarkandi J.G."/>
            <person name="Papp V."/>
            <person name="Albert L."/>
            <person name="Andreopoulos W."/>
            <person name="Angelini C."/>
            <person name="Antonin V."/>
            <person name="Barry K.W."/>
            <person name="Bougher N.L."/>
            <person name="Buchanan P."/>
            <person name="Buyck B."/>
            <person name="Bense V."/>
            <person name="Catcheside P."/>
            <person name="Chovatia M."/>
            <person name="Cooper J."/>
            <person name="Damon W."/>
            <person name="Desjardin D."/>
            <person name="Finy P."/>
            <person name="Geml J."/>
            <person name="Haridas S."/>
            <person name="Hughes K."/>
            <person name="Justo A."/>
            <person name="Karasinski D."/>
            <person name="Kautmanova I."/>
            <person name="Kiss B."/>
            <person name="Kocsube S."/>
            <person name="Kotiranta H."/>
            <person name="LaButti K.M."/>
            <person name="Lechner B.E."/>
            <person name="Liimatainen K."/>
            <person name="Lipzen A."/>
            <person name="Lukacs Z."/>
            <person name="Mihaltcheva S."/>
            <person name="Morgado L.N."/>
            <person name="Niskanen T."/>
            <person name="Noordeloos M.E."/>
            <person name="Ohm R.A."/>
            <person name="Ortiz-Santana B."/>
            <person name="Ovrebo C."/>
            <person name="Racz N."/>
            <person name="Riley R."/>
            <person name="Savchenko A."/>
            <person name="Shiryaev A."/>
            <person name="Soop K."/>
            <person name="Spirin V."/>
            <person name="Szebenyi C."/>
            <person name="Tomsovsky M."/>
            <person name="Tulloss R.E."/>
            <person name="Uehling J."/>
            <person name="Grigoriev I.V."/>
            <person name="Vagvolgyi C."/>
            <person name="Papp T."/>
            <person name="Martin F.M."/>
            <person name="Miettinen O."/>
            <person name="Hibbett D.S."/>
            <person name="Nagy L.G."/>
        </authorList>
    </citation>
    <scope>NUCLEOTIDE SEQUENCE [LARGE SCALE GENOMIC DNA]</scope>
    <source>
        <strain evidence="1 2">FP101781</strain>
    </source>
</reference>
<comment type="caution">
    <text evidence="1">The sequence shown here is derived from an EMBL/GenBank/DDBJ whole genome shotgun (WGS) entry which is preliminary data.</text>
</comment>